<evidence type="ECO:0000313" key="1">
    <source>
        <dbReference type="EnsemblMetazoa" id="LLOJ005204-PA"/>
    </source>
</evidence>
<protein>
    <submittedName>
        <fullName evidence="1">Uncharacterized protein</fullName>
    </submittedName>
</protein>
<dbReference type="EnsemblMetazoa" id="LLOJ005204-RA">
    <property type="protein sequence ID" value="LLOJ005204-PA"/>
    <property type="gene ID" value="LLOJ005204"/>
</dbReference>
<reference evidence="1" key="1">
    <citation type="submission" date="2020-05" db="UniProtKB">
        <authorList>
            <consortium name="EnsemblMetazoa"/>
        </authorList>
    </citation>
    <scope>IDENTIFICATION</scope>
    <source>
        <strain evidence="1">Jacobina</strain>
    </source>
</reference>
<accession>A0A1B0CKR7</accession>
<dbReference type="VEuPathDB" id="VectorBase:LLOJ005204"/>
<dbReference type="Proteomes" id="UP000092461">
    <property type="component" value="Unassembled WGS sequence"/>
</dbReference>
<name>A0A1B0CKR7_LUTLO</name>
<sequence length="115" mass="13642">MFSLFYDFITAKLKFIYFLSHTINTRRCFSVVTHFCYGCYIQIKAQAPRTSEKLNNFLTQFSQRVVIFFFIAIFPHSQINCTVILKSDSFVIFLKAFLPHLRSLHNEYMVIVFCD</sequence>
<proteinExistence type="predicted"/>
<organism evidence="1 2">
    <name type="scientific">Lutzomyia longipalpis</name>
    <name type="common">Sand fly</name>
    <dbReference type="NCBI Taxonomy" id="7200"/>
    <lineage>
        <taxon>Eukaryota</taxon>
        <taxon>Metazoa</taxon>
        <taxon>Ecdysozoa</taxon>
        <taxon>Arthropoda</taxon>
        <taxon>Hexapoda</taxon>
        <taxon>Insecta</taxon>
        <taxon>Pterygota</taxon>
        <taxon>Neoptera</taxon>
        <taxon>Endopterygota</taxon>
        <taxon>Diptera</taxon>
        <taxon>Nematocera</taxon>
        <taxon>Psychodoidea</taxon>
        <taxon>Psychodidae</taxon>
        <taxon>Lutzomyia</taxon>
        <taxon>Lutzomyia</taxon>
    </lineage>
</organism>
<dbReference type="AlphaFoldDB" id="A0A1B0CKR7"/>
<keyword evidence="2" id="KW-1185">Reference proteome</keyword>
<dbReference type="EMBL" id="AJWK01016553">
    <property type="status" value="NOT_ANNOTATED_CDS"/>
    <property type="molecule type" value="Genomic_DNA"/>
</dbReference>
<evidence type="ECO:0000313" key="2">
    <source>
        <dbReference type="Proteomes" id="UP000092461"/>
    </source>
</evidence>